<dbReference type="Proteomes" id="UP000507470">
    <property type="component" value="Unassembled WGS sequence"/>
</dbReference>
<dbReference type="PANTHER" id="PTHR43903">
    <property type="entry name" value="NEUROLIGIN"/>
    <property type="match status" value="1"/>
</dbReference>
<dbReference type="InterPro" id="IPR029058">
    <property type="entry name" value="AB_hydrolase_fold"/>
</dbReference>
<dbReference type="AlphaFoldDB" id="A0A6J8DBF4"/>
<accession>A0A6J8DBF4</accession>
<evidence type="ECO:0000313" key="3">
    <source>
        <dbReference type="EMBL" id="CAC5405385.1"/>
    </source>
</evidence>
<reference evidence="3 4" key="1">
    <citation type="submission" date="2020-06" db="EMBL/GenBank/DDBJ databases">
        <authorList>
            <person name="Li R."/>
            <person name="Bekaert M."/>
        </authorList>
    </citation>
    <scope>NUCLEOTIDE SEQUENCE [LARGE SCALE GENOMIC DNA]</scope>
    <source>
        <strain evidence="4">wild</strain>
    </source>
</reference>
<dbReference type="InterPro" id="IPR051093">
    <property type="entry name" value="Neuroligin/BSAL"/>
</dbReference>
<name>A0A6J8DBF4_MYTCO</name>
<dbReference type="Pfam" id="PF00135">
    <property type="entry name" value="COesterase"/>
    <property type="match status" value="1"/>
</dbReference>
<organism evidence="3 4">
    <name type="scientific">Mytilus coruscus</name>
    <name type="common">Sea mussel</name>
    <dbReference type="NCBI Taxonomy" id="42192"/>
    <lineage>
        <taxon>Eukaryota</taxon>
        <taxon>Metazoa</taxon>
        <taxon>Spiralia</taxon>
        <taxon>Lophotrochozoa</taxon>
        <taxon>Mollusca</taxon>
        <taxon>Bivalvia</taxon>
        <taxon>Autobranchia</taxon>
        <taxon>Pteriomorphia</taxon>
        <taxon>Mytilida</taxon>
        <taxon>Mytiloidea</taxon>
        <taxon>Mytilidae</taxon>
        <taxon>Mytilinae</taxon>
        <taxon>Mytilus</taxon>
    </lineage>
</organism>
<keyword evidence="4" id="KW-1185">Reference proteome</keyword>
<dbReference type="SUPFAM" id="SSF53474">
    <property type="entry name" value="alpha/beta-Hydrolases"/>
    <property type="match status" value="1"/>
</dbReference>
<sequence>MGCAKRFSFELFTQEEVSNMKKSFIKVLFLFAALIDTCTAPVFKQQYGSSRIKTPYGEMRGLLIEFPRHSNLQYVEGYFGLQYASIQTVSLRFSVPNTPKERWNIVRVFKNFNGPVCTQPKVRTKRLNVLLPEGFVSKFERLSSFAHKITEDCLRLNMYVPKTGKCLYF</sequence>
<proteinExistence type="inferred from homology"/>
<comment type="similarity">
    <text evidence="1">Belongs to the type-B carboxylesterase/lipase family.</text>
</comment>
<dbReference type="OrthoDB" id="3200163at2759"/>
<evidence type="ECO:0000256" key="1">
    <source>
        <dbReference type="ARBA" id="ARBA00005964"/>
    </source>
</evidence>
<gene>
    <name evidence="3" type="ORF">MCOR_39087</name>
</gene>
<dbReference type="EMBL" id="CACVKT020007119">
    <property type="protein sequence ID" value="CAC5405385.1"/>
    <property type="molecule type" value="Genomic_DNA"/>
</dbReference>
<evidence type="ECO:0000313" key="4">
    <source>
        <dbReference type="Proteomes" id="UP000507470"/>
    </source>
</evidence>
<protein>
    <recommendedName>
        <fullName evidence="2">Carboxylesterase type B domain-containing protein</fullName>
    </recommendedName>
</protein>
<feature type="domain" description="Carboxylesterase type B" evidence="2">
    <location>
        <begin position="50"/>
        <end position="163"/>
    </location>
</feature>
<dbReference type="Gene3D" id="3.40.50.1820">
    <property type="entry name" value="alpha/beta hydrolase"/>
    <property type="match status" value="1"/>
</dbReference>
<dbReference type="InterPro" id="IPR002018">
    <property type="entry name" value="CarbesteraseB"/>
</dbReference>
<evidence type="ECO:0000259" key="2">
    <source>
        <dbReference type="Pfam" id="PF00135"/>
    </source>
</evidence>